<dbReference type="EMBL" id="NFKE01000017">
    <property type="protein sequence ID" value="OUP31881.1"/>
    <property type="molecule type" value="Genomic_DNA"/>
</dbReference>
<dbReference type="SUPFAM" id="SSF53335">
    <property type="entry name" value="S-adenosyl-L-methionine-dependent methyltransferases"/>
    <property type="match status" value="1"/>
</dbReference>
<feature type="domain" description="Methyltransferase" evidence="1">
    <location>
        <begin position="41"/>
        <end position="80"/>
    </location>
</feature>
<accession>A0A1Y4JPA0</accession>
<dbReference type="Proteomes" id="UP000196587">
    <property type="component" value="Unassembled WGS sequence"/>
</dbReference>
<evidence type="ECO:0000313" key="2">
    <source>
        <dbReference type="EMBL" id="OUP31881.1"/>
    </source>
</evidence>
<proteinExistence type="predicted"/>
<gene>
    <name evidence="2" type="ORF">B5F24_15900</name>
</gene>
<dbReference type="RefSeq" id="WP_087413533.1">
    <property type="nucleotide sequence ID" value="NZ_JBGKHQ010000010.1"/>
</dbReference>
<dbReference type="CDD" id="cd02440">
    <property type="entry name" value="AdoMet_MTases"/>
    <property type="match status" value="1"/>
</dbReference>
<organism evidence="2 3">
    <name type="scientific">Bacteroides clarus</name>
    <dbReference type="NCBI Taxonomy" id="626929"/>
    <lineage>
        <taxon>Bacteria</taxon>
        <taxon>Pseudomonadati</taxon>
        <taxon>Bacteroidota</taxon>
        <taxon>Bacteroidia</taxon>
        <taxon>Bacteroidales</taxon>
        <taxon>Bacteroidaceae</taxon>
        <taxon>Bacteroides</taxon>
    </lineage>
</organism>
<dbReference type="Pfam" id="PF13649">
    <property type="entry name" value="Methyltransf_25"/>
    <property type="match status" value="1"/>
</dbReference>
<dbReference type="AlphaFoldDB" id="A0A1Y4JPA0"/>
<reference evidence="3" key="1">
    <citation type="submission" date="2017-04" db="EMBL/GenBank/DDBJ databases">
        <title>Function of individual gut microbiota members based on whole genome sequencing of pure cultures obtained from chicken caecum.</title>
        <authorList>
            <person name="Medvecky M."/>
            <person name="Cejkova D."/>
            <person name="Polansky O."/>
            <person name="Karasova D."/>
            <person name="Kubasova T."/>
            <person name="Cizek A."/>
            <person name="Rychlik I."/>
        </authorList>
    </citation>
    <scope>NUCLEOTIDE SEQUENCE [LARGE SCALE GENOMIC DNA]</scope>
    <source>
        <strain evidence="3">An189</strain>
    </source>
</reference>
<protein>
    <recommendedName>
        <fullName evidence="1">Methyltransferase domain-containing protein</fullName>
    </recommendedName>
</protein>
<comment type="caution">
    <text evidence="2">The sequence shown here is derived from an EMBL/GenBank/DDBJ whole genome shotgun (WGS) entry which is preliminary data.</text>
</comment>
<evidence type="ECO:0000259" key="1">
    <source>
        <dbReference type="Pfam" id="PF13649"/>
    </source>
</evidence>
<evidence type="ECO:0000313" key="3">
    <source>
        <dbReference type="Proteomes" id="UP000196587"/>
    </source>
</evidence>
<sequence length="178" mass="20647">MYAVNQYDAIAESYDSLFKDEVSIEENNKIASMLFDVPGIILDVGCGTGLFLDILKVSPDEYFGIDPSNKMLEVFRKKHPGYYNLCIPFEMFNLKFMVFNTVVALFGSASYIEIEALTDIPEEKNLFLMFYKETYHPVTYERSGCELEYYEHSRCELEQGFPHCEVKEFGNYYIVTNV</sequence>
<name>A0A1Y4JPA0_9BACE</name>
<dbReference type="InterPro" id="IPR029063">
    <property type="entry name" value="SAM-dependent_MTases_sf"/>
</dbReference>
<dbReference type="Gene3D" id="3.40.50.150">
    <property type="entry name" value="Vaccinia Virus protein VP39"/>
    <property type="match status" value="1"/>
</dbReference>
<dbReference type="InterPro" id="IPR041698">
    <property type="entry name" value="Methyltransf_25"/>
</dbReference>